<reference evidence="2 3" key="1">
    <citation type="submission" date="2017-09" db="EMBL/GenBank/DDBJ databases">
        <authorList>
            <person name="Ehlers B."/>
            <person name="Leendertz F.H."/>
        </authorList>
    </citation>
    <scope>NUCLEOTIDE SEQUENCE [LARGE SCALE GENOMIC DNA]</scope>
    <source>
        <strain evidence="2 3">CGMCC 1.10978</strain>
    </source>
</reference>
<feature type="transmembrane region" description="Helical" evidence="1">
    <location>
        <begin position="68"/>
        <end position="91"/>
    </location>
</feature>
<protein>
    <submittedName>
        <fullName evidence="2">Uncharacterized protein</fullName>
    </submittedName>
</protein>
<organism evidence="2 3">
    <name type="scientific">Pseudoxanthomonas wuyuanensis</name>
    <dbReference type="NCBI Taxonomy" id="1073196"/>
    <lineage>
        <taxon>Bacteria</taxon>
        <taxon>Pseudomonadati</taxon>
        <taxon>Pseudomonadota</taxon>
        <taxon>Gammaproteobacteria</taxon>
        <taxon>Lysobacterales</taxon>
        <taxon>Lysobacteraceae</taxon>
        <taxon>Pseudoxanthomonas</taxon>
    </lineage>
</organism>
<dbReference type="AlphaFoldDB" id="A0A286DGA5"/>
<dbReference type="OrthoDB" id="5975450at2"/>
<dbReference type="EMBL" id="OCND01000017">
    <property type="protein sequence ID" value="SOD57782.1"/>
    <property type="molecule type" value="Genomic_DNA"/>
</dbReference>
<sequence>MPPPLSVLRSSRWLTPLILLLGGLCFSLIWILLALHLDRQAGWMALLAALDAALILRFTGMRRGPARILLAVTATVLMIALALWGIVASQLGFMLGLSPWSSAAKLGLAHAWTLLGLANTPADLICMAAAPLLAAFAAR</sequence>
<accession>A0A286DGA5</accession>
<keyword evidence="1" id="KW-0812">Transmembrane</keyword>
<evidence type="ECO:0000256" key="1">
    <source>
        <dbReference type="SAM" id="Phobius"/>
    </source>
</evidence>
<feature type="transmembrane region" description="Helical" evidence="1">
    <location>
        <begin position="111"/>
        <end position="138"/>
    </location>
</feature>
<dbReference type="Proteomes" id="UP000219374">
    <property type="component" value="Unassembled WGS sequence"/>
</dbReference>
<feature type="transmembrane region" description="Helical" evidence="1">
    <location>
        <begin position="12"/>
        <end position="35"/>
    </location>
</feature>
<keyword evidence="3" id="KW-1185">Reference proteome</keyword>
<feature type="transmembrane region" description="Helical" evidence="1">
    <location>
        <begin position="41"/>
        <end position="59"/>
    </location>
</feature>
<proteinExistence type="predicted"/>
<name>A0A286DGA5_9GAMM</name>
<keyword evidence="1" id="KW-0472">Membrane</keyword>
<evidence type="ECO:0000313" key="3">
    <source>
        <dbReference type="Proteomes" id="UP000219374"/>
    </source>
</evidence>
<keyword evidence="1" id="KW-1133">Transmembrane helix</keyword>
<evidence type="ECO:0000313" key="2">
    <source>
        <dbReference type="EMBL" id="SOD57782.1"/>
    </source>
</evidence>
<gene>
    <name evidence="2" type="ORF">SAMN06296416_11713</name>
</gene>